<dbReference type="EMBL" id="JAFNAA010000004">
    <property type="protein sequence ID" value="MBO1107665.1"/>
    <property type="molecule type" value="Genomic_DNA"/>
</dbReference>
<keyword evidence="2" id="KW-0255">Endonuclease</keyword>
<dbReference type="CDD" id="cd01026">
    <property type="entry name" value="TOPRIM_OLD"/>
    <property type="match status" value="1"/>
</dbReference>
<gene>
    <name evidence="2" type="ORF">J2R62_05380</name>
</gene>
<dbReference type="InterPro" id="IPR027417">
    <property type="entry name" value="P-loop_NTPase"/>
</dbReference>
<evidence type="ECO:0000259" key="1">
    <source>
        <dbReference type="PROSITE" id="PS50880"/>
    </source>
</evidence>
<name>A0A8I2B474_PLESH</name>
<dbReference type="Pfam" id="PF20469">
    <property type="entry name" value="OLD-like_TOPRIM"/>
    <property type="match status" value="1"/>
</dbReference>
<dbReference type="RefSeq" id="WP_207541783.1">
    <property type="nucleotide sequence ID" value="NZ_JAFNAA010000004.1"/>
</dbReference>
<dbReference type="InterPro" id="IPR022602">
    <property type="entry name" value="DUF2813"/>
</dbReference>
<feature type="domain" description="Toprim" evidence="1">
    <location>
        <begin position="379"/>
        <end position="469"/>
    </location>
</feature>
<evidence type="ECO:0000313" key="2">
    <source>
        <dbReference type="EMBL" id="MBO1107665.1"/>
    </source>
</evidence>
<dbReference type="GO" id="GO:0004519">
    <property type="term" value="F:endonuclease activity"/>
    <property type="evidence" value="ECO:0007669"/>
    <property type="project" value="UniProtKB-KW"/>
</dbReference>
<comment type="caution">
    <text evidence="2">The sequence shown here is derived from an EMBL/GenBank/DDBJ whole genome shotgun (WGS) entry which is preliminary data.</text>
</comment>
<sequence length="551" mass="62927">MFLERIEMVGFRGINRLSLQLDDNTVLIGENAWGKSSLLDALRLILSPAQELYRFQVSDFYHPPGEETAKERHLHIVLTFCEHTVGHWSADKYQLFSPVCTLGVDNLHRIHFRLEGEWCEDGSVATWRNFIDAAGRSIHVANIDVLIRQLIRLHPVLRLRDARQVRHRVQELTENGVPLEGFSEITDRLAHSLSECPENITNREIREGLEAARQLLEHYFAIHDSVPLPQKRRRIPDLTQHNSWQSLEILRGLAKRPENRNIRLLFLGMFASLLHSRGIDALAPEARPLLIIEDPETRLHPIMLSVAWGVLSELPLQRLTTTNSGELLSYVPVERICRLVRNSNKVSAYRVFPGMLSREDSRRIAFHICFNRAASLFARSWLLVEGETEVWLLTQLASLSGYHFHSEGIKIIEFAQCGLKPLIKFARGMGIEWHVLTDGDDAGKKYAATVRGALRNNDTERERLTFLPVSDMEMYLYREGFASVFHQVAQIPQGIPMSPRRVIDKAIHKSSKPDLALAIVEAAEQRGADSVPRLLRQMFSRVVWLSRGRAG</sequence>
<dbReference type="Proteomes" id="UP000664658">
    <property type="component" value="Unassembled WGS sequence"/>
</dbReference>
<dbReference type="PANTHER" id="PTHR32182">
    <property type="entry name" value="DNA REPLICATION AND REPAIR PROTEIN RECF"/>
    <property type="match status" value="1"/>
</dbReference>
<dbReference type="Pfam" id="PF11398">
    <property type="entry name" value="DUF2813"/>
    <property type="match status" value="1"/>
</dbReference>
<dbReference type="PROSITE" id="PS50880">
    <property type="entry name" value="TOPRIM"/>
    <property type="match status" value="1"/>
</dbReference>
<dbReference type="InterPro" id="IPR034139">
    <property type="entry name" value="TOPRIM_OLD"/>
</dbReference>
<accession>A0A8I2B474</accession>
<dbReference type="AlphaFoldDB" id="A0A8I2B474"/>
<dbReference type="GO" id="GO:0000731">
    <property type="term" value="P:DNA synthesis involved in DNA repair"/>
    <property type="evidence" value="ECO:0007669"/>
    <property type="project" value="TreeGrafter"/>
</dbReference>
<proteinExistence type="predicted"/>
<dbReference type="Gene3D" id="3.40.50.300">
    <property type="entry name" value="P-loop containing nucleotide triphosphate hydrolases"/>
    <property type="match status" value="1"/>
</dbReference>
<keyword evidence="2" id="KW-0540">Nuclease</keyword>
<dbReference type="InterPro" id="IPR006171">
    <property type="entry name" value="TOPRIM_dom"/>
</dbReference>
<dbReference type="SUPFAM" id="SSF52540">
    <property type="entry name" value="P-loop containing nucleoside triphosphate hydrolases"/>
    <property type="match status" value="1"/>
</dbReference>
<protein>
    <submittedName>
        <fullName evidence="2">ATP-dependent endonuclease</fullName>
    </submittedName>
</protein>
<reference evidence="2" key="1">
    <citation type="submission" date="2021-03" db="EMBL/GenBank/DDBJ databases">
        <title>Plesiomonas shigelloides zfcc0051, isolated from zebrafish feces.</title>
        <authorList>
            <person name="Vanderhoek Z."/>
            <person name="Gaulke C."/>
        </authorList>
    </citation>
    <scope>NUCLEOTIDE SEQUENCE</scope>
    <source>
        <strain evidence="2">Zfcc0051</strain>
    </source>
</reference>
<organism evidence="2 3">
    <name type="scientific">Plesiomonas shigelloides</name>
    <name type="common">Aeromonas shigelloides</name>
    <dbReference type="NCBI Taxonomy" id="703"/>
    <lineage>
        <taxon>Bacteria</taxon>
        <taxon>Pseudomonadati</taxon>
        <taxon>Pseudomonadota</taxon>
        <taxon>Gammaproteobacteria</taxon>
        <taxon>Enterobacterales</taxon>
        <taxon>Enterobacteriaceae</taxon>
        <taxon>Plesiomonas</taxon>
    </lineage>
</organism>
<evidence type="ECO:0000313" key="3">
    <source>
        <dbReference type="Proteomes" id="UP000664658"/>
    </source>
</evidence>
<dbReference type="PANTHER" id="PTHR32182:SF19">
    <property type="entry name" value="HOMOLOGY WITH RECF PROTEIN"/>
    <property type="match status" value="1"/>
</dbReference>
<keyword evidence="2" id="KW-0378">Hydrolase</keyword>
<dbReference type="GO" id="GO:0006302">
    <property type="term" value="P:double-strand break repair"/>
    <property type="evidence" value="ECO:0007669"/>
    <property type="project" value="TreeGrafter"/>
</dbReference>